<feature type="non-terminal residue" evidence="1">
    <location>
        <position position="1"/>
    </location>
</feature>
<protein>
    <submittedName>
        <fullName evidence="1">Uncharacterized protein</fullName>
    </submittedName>
</protein>
<gene>
    <name evidence="1" type="ORF">S01H1_24606</name>
</gene>
<comment type="caution">
    <text evidence="1">The sequence shown here is derived from an EMBL/GenBank/DDBJ whole genome shotgun (WGS) entry which is preliminary data.</text>
</comment>
<sequence>HDDRANAVAGLVALLATDRMREPKTTTGTVIGLY</sequence>
<evidence type="ECO:0000313" key="1">
    <source>
        <dbReference type="EMBL" id="GAF96952.1"/>
    </source>
</evidence>
<dbReference type="EMBL" id="BARS01014800">
    <property type="protein sequence ID" value="GAF96952.1"/>
    <property type="molecule type" value="Genomic_DNA"/>
</dbReference>
<dbReference type="AlphaFoldDB" id="X0U9E3"/>
<proteinExistence type="predicted"/>
<organism evidence="1">
    <name type="scientific">marine sediment metagenome</name>
    <dbReference type="NCBI Taxonomy" id="412755"/>
    <lineage>
        <taxon>unclassified sequences</taxon>
        <taxon>metagenomes</taxon>
        <taxon>ecological metagenomes</taxon>
    </lineage>
</organism>
<name>X0U9E3_9ZZZZ</name>
<accession>X0U9E3</accession>
<reference evidence="1" key="1">
    <citation type="journal article" date="2014" name="Front. Microbiol.">
        <title>High frequency of phylogenetically diverse reductive dehalogenase-homologous genes in deep subseafloor sedimentary metagenomes.</title>
        <authorList>
            <person name="Kawai M."/>
            <person name="Futagami T."/>
            <person name="Toyoda A."/>
            <person name="Takaki Y."/>
            <person name="Nishi S."/>
            <person name="Hori S."/>
            <person name="Arai W."/>
            <person name="Tsubouchi T."/>
            <person name="Morono Y."/>
            <person name="Uchiyama I."/>
            <person name="Ito T."/>
            <person name="Fujiyama A."/>
            <person name="Inagaki F."/>
            <person name="Takami H."/>
        </authorList>
    </citation>
    <scope>NUCLEOTIDE SEQUENCE</scope>
    <source>
        <strain evidence="1">Expedition CK06-06</strain>
    </source>
</reference>